<dbReference type="GO" id="GO:0061844">
    <property type="term" value="P:antimicrobial humoral immune response mediated by antimicrobial peptide"/>
    <property type="evidence" value="ECO:0007669"/>
    <property type="project" value="TreeGrafter"/>
</dbReference>
<evidence type="ECO:0000259" key="4">
    <source>
        <dbReference type="SMART" id="SM00199"/>
    </source>
</evidence>
<feature type="region of interest" description="Disordered" evidence="3">
    <location>
        <begin position="143"/>
        <end position="168"/>
    </location>
</feature>
<organism evidence="5">
    <name type="scientific">Castor canadensis</name>
    <name type="common">American beaver</name>
    <dbReference type="NCBI Taxonomy" id="51338"/>
    <lineage>
        <taxon>Eukaryota</taxon>
        <taxon>Metazoa</taxon>
        <taxon>Chordata</taxon>
        <taxon>Craniata</taxon>
        <taxon>Vertebrata</taxon>
        <taxon>Euteleostomi</taxon>
        <taxon>Mammalia</taxon>
        <taxon>Eutheria</taxon>
        <taxon>Euarchontoglires</taxon>
        <taxon>Glires</taxon>
        <taxon>Rodentia</taxon>
        <taxon>Castorimorpha</taxon>
        <taxon>Castoridae</taxon>
        <taxon>Castor</taxon>
    </lineage>
</organism>
<dbReference type="GO" id="GO:0070098">
    <property type="term" value="P:chemokine-mediated signaling pathway"/>
    <property type="evidence" value="ECO:0007669"/>
    <property type="project" value="TreeGrafter"/>
</dbReference>
<name>A0A8B7VIL9_CASCN</name>
<dbReference type="GO" id="GO:0008009">
    <property type="term" value="F:chemokine activity"/>
    <property type="evidence" value="ECO:0007669"/>
    <property type="project" value="InterPro"/>
</dbReference>
<keyword evidence="1" id="KW-0202">Cytokine</keyword>
<dbReference type="GO" id="GO:0048245">
    <property type="term" value="P:eosinophil chemotaxis"/>
    <property type="evidence" value="ECO:0007669"/>
    <property type="project" value="TreeGrafter"/>
</dbReference>
<dbReference type="PANTHER" id="PTHR12015">
    <property type="entry name" value="SMALL INDUCIBLE CYTOKINE A"/>
    <property type="match status" value="1"/>
</dbReference>
<dbReference type="RefSeq" id="XP_020030420.1">
    <property type="nucleotide sequence ID" value="XM_020174831.1"/>
</dbReference>
<dbReference type="CDD" id="cd00272">
    <property type="entry name" value="Chemokine_CC"/>
    <property type="match status" value="1"/>
</dbReference>
<dbReference type="FunFam" id="2.40.50.40:FF:000034">
    <property type="entry name" value="C-C motif chemokine"/>
    <property type="match status" value="1"/>
</dbReference>
<reference evidence="5" key="1">
    <citation type="submission" date="2025-08" db="UniProtKB">
        <authorList>
            <consortium name="RefSeq"/>
        </authorList>
    </citation>
    <scope>IDENTIFICATION</scope>
    <source>
        <tissue evidence="5">Leukocyte</tissue>
    </source>
</reference>
<gene>
    <name evidence="5" type="primary">Ccl16</name>
</gene>
<sequence>MLFDLHHHLHLRLNSHQSLLPISCYQRSRMQLLGDGGGQQWSPLPSWLTFNVIPSGMPESVNPAPNCCPKYHEKLLPKKFVAGYKKALNCYLPAIVFVTKKNREVCTNPNDEWVQEYIKDPNIPLLPSGDLAQVKIIKTKKSKPQLFNSSRRSGLSRSPSLGKKEVNL</sequence>
<dbReference type="GO" id="GO:0005615">
    <property type="term" value="C:extracellular space"/>
    <property type="evidence" value="ECO:0007669"/>
    <property type="project" value="UniProtKB-KW"/>
</dbReference>
<evidence type="ECO:0000256" key="2">
    <source>
        <dbReference type="ARBA" id="ARBA00023157"/>
    </source>
</evidence>
<dbReference type="InterPro" id="IPR039809">
    <property type="entry name" value="Chemokine_b/g/d"/>
</dbReference>
<dbReference type="GO" id="GO:0006954">
    <property type="term" value="P:inflammatory response"/>
    <property type="evidence" value="ECO:0007669"/>
    <property type="project" value="TreeGrafter"/>
</dbReference>
<dbReference type="SMART" id="SM00199">
    <property type="entry name" value="SCY"/>
    <property type="match status" value="1"/>
</dbReference>
<dbReference type="InterPro" id="IPR036048">
    <property type="entry name" value="Interleukin_8-like_sf"/>
</dbReference>
<feature type="domain" description="Chemokine interleukin-8-like" evidence="4">
    <location>
        <begin position="64"/>
        <end position="121"/>
    </location>
</feature>
<evidence type="ECO:0000313" key="5">
    <source>
        <dbReference type="RefSeq" id="XP_020030420.1"/>
    </source>
</evidence>
<dbReference type="Pfam" id="PF00048">
    <property type="entry name" value="IL8"/>
    <property type="match status" value="1"/>
</dbReference>
<dbReference type="CTD" id="6360"/>
<dbReference type="PANTHER" id="PTHR12015:SF21">
    <property type="entry name" value="C-C MOTIF CHEMOKINE 16"/>
    <property type="match status" value="1"/>
</dbReference>
<dbReference type="KEGG" id="ccan:109693490"/>
<dbReference type="SUPFAM" id="SSF54117">
    <property type="entry name" value="Interleukin 8-like chemokines"/>
    <property type="match status" value="1"/>
</dbReference>
<dbReference type="InterPro" id="IPR001811">
    <property type="entry name" value="Chemokine_IL8-like_dom"/>
</dbReference>
<proteinExistence type="predicted"/>
<feature type="compositionally biased region" description="Low complexity" evidence="3">
    <location>
        <begin position="149"/>
        <end position="161"/>
    </location>
</feature>
<dbReference type="Gene3D" id="2.40.50.40">
    <property type="match status" value="1"/>
</dbReference>
<accession>A0A8B7VIL9</accession>
<dbReference type="GO" id="GO:0048020">
    <property type="term" value="F:CCR chemokine receptor binding"/>
    <property type="evidence" value="ECO:0007669"/>
    <property type="project" value="TreeGrafter"/>
</dbReference>
<dbReference type="AlphaFoldDB" id="A0A8B7VIL9"/>
<dbReference type="OrthoDB" id="9930747at2759"/>
<keyword evidence="2" id="KW-1015">Disulfide bond</keyword>
<evidence type="ECO:0000256" key="3">
    <source>
        <dbReference type="SAM" id="MobiDB-lite"/>
    </source>
</evidence>
<dbReference type="GO" id="GO:0030335">
    <property type="term" value="P:positive regulation of cell migration"/>
    <property type="evidence" value="ECO:0007669"/>
    <property type="project" value="TreeGrafter"/>
</dbReference>
<evidence type="ECO:0000256" key="1">
    <source>
        <dbReference type="ARBA" id="ARBA00022514"/>
    </source>
</evidence>
<protein>
    <submittedName>
        <fullName evidence="5">C-C motif chemokine 16 isoform X1</fullName>
    </submittedName>
</protein>